<accession>A0A1Y1NPF7</accession>
<reference evidence="3" key="1">
    <citation type="journal article" date="2016" name="Sci. Rep.">
        <title>Molecular characterization of firefly nuptial gifts: a multi-omics approach sheds light on postcopulatory sexual selection.</title>
        <authorList>
            <person name="Al-Wathiqui N."/>
            <person name="Fallon T.R."/>
            <person name="South A."/>
            <person name="Weng J.K."/>
            <person name="Lewis S.M."/>
        </authorList>
    </citation>
    <scope>NUCLEOTIDE SEQUENCE</scope>
</reference>
<keyword evidence="1" id="KW-0472">Membrane</keyword>
<dbReference type="AlphaFoldDB" id="A0A1Y1NPF7"/>
<name>A0A1Y1NPF7_PHOPY</name>
<evidence type="ECO:0000259" key="2">
    <source>
        <dbReference type="Pfam" id="PF15998"/>
    </source>
</evidence>
<dbReference type="Pfam" id="PF15998">
    <property type="entry name" value="DUF4773"/>
    <property type="match status" value="1"/>
</dbReference>
<dbReference type="PANTHER" id="PTHR36299:SF1">
    <property type="entry name" value="DUF4773 DOMAIN-CONTAINING PROTEIN"/>
    <property type="match status" value="1"/>
</dbReference>
<dbReference type="OrthoDB" id="5952164at2759"/>
<evidence type="ECO:0000256" key="1">
    <source>
        <dbReference type="SAM" id="Phobius"/>
    </source>
</evidence>
<protein>
    <recommendedName>
        <fullName evidence="2">DUF4773 domain-containing protein</fullName>
    </recommendedName>
</protein>
<feature type="transmembrane region" description="Helical" evidence="1">
    <location>
        <begin position="49"/>
        <end position="68"/>
    </location>
</feature>
<dbReference type="GeneID" id="116160862"/>
<evidence type="ECO:0000313" key="3">
    <source>
        <dbReference type="EMBL" id="JAV98316.1"/>
    </source>
</evidence>
<dbReference type="RefSeq" id="XP_031329857.1">
    <property type="nucleotide sequence ID" value="XM_031473997.1"/>
</dbReference>
<dbReference type="EMBL" id="GEZM01000684">
    <property type="protein sequence ID" value="JAV98316.1"/>
    <property type="molecule type" value="Transcribed_RNA"/>
</dbReference>
<dbReference type="KEGG" id="ppyr:116160862"/>
<dbReference type="InterPro" id="IPR031941">
    <property type="entry name" value="DUF4773"/>
</dbReference>
<dbReference type="PANTHER" id="PTHR36299">
    <property type="entry name" value="AGAP008005-PA"/>
    <property type="match status" value="1"/>
</dbReference>
<keyword evidence="1" id="KW-0812">Transmembrane</keyword>
<proteinExistence type="predicted"/>
<organism evidence="3">
    <name type="scientific">Photinus pyralis</name>
    <name type="common">Common eastern firefly</name>
    <name type="synonym">Lampyris pyralis</name>
    <dbReference type="NCBI Taxonomy" id="7054"/>
    <lineage>
        <taxon>Eukaryota</taxon>
        <taxon>Metazoa</taxon>
        <taxon>Ecdysozoa</taxon>
        <taxon>Arthropoda</taxon>
        <taxon>Hexapoda</taxon>
        <taxon>Insecta</taxon>
        <taxon>Pterygota</taxon>
        <taxon>Neoptera</taxon>
        <taxon>Endopterygota</taxon>
        <taxon>Coleoptera</taxon>
        <taxon>Polyphaga</taxon>
        <taxon>Elateriformia</taxon>
        <taxon>Elateroidea</taxon>
        <taxon>Lampyridae</taxon>
        <taxon>Lampyrinae</taxon>
        <taxon>Photinus</taxon>
    </lineage>
</organism>
<sequence>MYSHIFNMCETLLTTHVISSRKADIDFDIRKFHEMYCSAWKPKLETAKISAFLILCALLLVCVSASTLESDMSQMLIYYEPRSRLPLRITSIQNSLSNSSLGFHQSNTKVDAEVVLRRFGFRSNGCTCQEFYCGCCAGFNFQQFNFNREGCMRFTYNPYEFSISVDMSMNDESIFSTTISARNPPPFCIPIPLPFLPTVDFCAKLLDIYTPGQNLHMCLDFETRIQRATVLILHFNCMQMGVDGVSLLRPGESAGGLPVTTEAQVDVDKFDEITENKYKSPKA</sequence>
<feature type="domain" description="DUF4773" evidence="2">
    <location>
        <begin position="126"/>
        <end position="244"/>
    </location>
</feature>
<keyword evidence="1" id="KW-1133">Transmembrane helix</keyword>